<comment type="caution">
    <text evidence="2">The sequence shown here is derived from an EMBL/GenBank/DDBJ whole genome shotgun (WGS) entry which is preliminary data.</text>
</comment>
<protein>
    <submittedName>
        <fullName evidence="2">Uncharacterized protein</fullName>
    </submittedName>
</protein>
<sequence length="149" mass="15457">MLAACDAEADPGVRAIPAAIPAAAIMVISFAIRLMNMPPCLSQHFGLTHSGSRLSGPGDGDTGEIPQCCLSANDVLHIRASRERAAPAPVARNGAAVTAVASPYKVAAAPYVQDLHHRAVPGRHRAARGPRPFPLGCSHNLDSVSILMP</sequence>
<evidence type="ECO:0000313" key="3">
    <source>
        <dbReference type="Proteomes" id="UP000611554"/>
    </source>
</evidence>
<evidence type="ECO:0000313" key="2">
    <source>
        <dbReference type="EMBL" id="GGP94074.1"/>
    </source>
</evidence>
<feature type="transmembrane region" description="Helical" evidence="1">
    <location>
        <begin position="15"/>
        <end position="35"/>
    </location>
</feature>
<dbReference type="EMBL" id="BMQJ01000005">
    <property type="protein sequence ID" value="GGP94074.1"/>
    <property type="molecule type" value="Genomic_DNA"/>
</dbReference>
<keyword evidence="3" id="KW-1185">Reference proteome</keyword>
<organism evidence="2 3">
    <name type="scientific">Streptosporangium pseudovulgare</name>
    <dbReference type="NCBI Taxonomy" id="35765"/>
    <lineage>
        <taxon>Bacteria</taxon>
        <taxon>Bacillati</taxon>
        <taxon>Actinomycetota</taxon>
        <taxon>Actinomycetes</taxon>
        <taxon>Streptosporangiales</taxon>
        <taxon>Streptosporangiaceae</taxon>
        <taxon>Streptosporangium</taxon>
    </lineage>
</organism>
<proteinExistence type="predicted"/>
<keyword evidence="1" id="KW-1133">Transmembrane helix</keyword>
<dbReference type="Proteomes" id="UP000611554">
    <property type="component" value="Unassembled WGS sequence"/>
</dbReference>
<gene>
    <name evidence="2" type="ORF">GCM10010140_24780</name>
</gene>
<keyword evidence="1" id="KW-0812">Transmembrane</keyword>
<keyword evidence="1" id="KW-0472">Membrane</keyword>
<name>A0ABQ2QT11_9ACTN</name>
<evidence type="ECO:0000256" key="1">
    <source>
        <dbReference type="SAM" id="Phobius"/>
    </source>
</evidence>
<reference evidence="3" key="1">
    <citation type="journal article" date="2019" name="Int. J. Syst. Evol. Microbiol.">
        <title>The Global Catalogue of Microorganisms (GCM) 10K type strain sequencing project: providing services to taxonomists for standard genome sequencing and annotation.</title>
        <authorList>
            <consortium name="The Broad Institute Genomics Platform"/>
            <consortium name="The Broad Institute Genome Sequencing Center for Infectious Disease"/>
            <person name="Wu L."/>
            <person name="Ma J."/>
        </authorList>
    </citation>
    <scope>NUCLEOTIDE SEQUENCE [LARGE SCALE GENOMIC DNA]</scope>
    <source>
        <strain evidence="3">JCM 3115</strain>
    </source>
</reference>
<accession>A0ABQ2QT11</accession>